<dbReference type="PANTHER" id="PTHR11079">
    <property type="entry name" value="CYTOSINE DEAMINASE FAMILY MEMBER"/>
    <property type="match status" value="1"/>
</dbReference>
<dbReference type="InterPro" id="IPR016193">
    <property type="entry name" value="Cytidine_deaminase-like"/>
</dbReference>
<reference evidence="2" key="1">
    <citation type="submission" date="2018-10" db="EMBL/GenBank/DDBJ databases">
        <title>Hidden diversity of soil giant viruses.</title>
        <authorList>
            <person name="Schulz F."/>
            <person name="Alteio L."/>
            <person name="Goudeau D."/>
            <person name="Ryan E.M."/>
            <person name="Malmstrom R.R."/>
            <person name="Blanchard J."/>
            <person name="Woyke T."/>
        </authorList>
    </citation>
    <scope>NUCLEOTIDE SEQUENCE</scope>
    <source>
        <strain evidence="2">HYV1</strain>
    </source>
</reference>
<dbReference type="Pfam" id="PF00383">
    <property type="entry name" value="dCMP_cyt_deam_1"/>
    <property type="match status" value="1"/>
</dbReference>
<dbReference type="GO" id="GO:0006152">
    <property type="term" value="P:purine nucleoside catabolic process"/>
    <property type="evidence" value="ECO:0007669"/>
    <property type="project" value="TreeGrafter"/>
</dbReference>
<dbReference type="CDD" id="cd01285">
    <property type="entry name" value="nucleoside_deaminase"/>
    <property type="match status" value="1"/>
</dbReference>
<dbReference type="PANTHER" id="PTHR11079:SF161">
    <property type="entry name" value="CMP_DCMP-TYPE DEAMINASE DOMAIN-CONTAINING PROTEIN"/>
    <property type="match status" value="1"/>
</dbReference>
<dbReference type="EMBL" id="MK072392">
    <property type="protein sequence ID" value="AYV83705.1"/>
    <property type="molecule type" value="Genomic_DNA"/>
</dbReference>
<accession>A0A3G5A8Z4</accession>
<dbReference type="Gene3D" id="3.40.140.10">
    <property type="entry name" value="Cytidine Deaminase, domain 2"/>
    <property type="match status" value="1"/>
</dbReference>
<sequence>MAKNEFNETFLKRAIELSREGAIIKKAGGVFGAVIVKDGKIISEGFNQVIARNDPTWHAEIQAIREAAAVVGSPHLEGCVMYSSAACCPMCVSAAYWAHLDHIFYAATTEDALTYGNFADCDILCELKKDPKDRRLKMSEHMRSEAVKVWQEYSKLVEKKHY</sequence>
<gene>
    <name evidence="2" type="ORF">Hyperionvirus10_41</name>
</gene>
<dbReference type="GO" id="GO:0047974">
    <property type="term" value="F:guanosine deaminase activity"/>
    <property type="evidence" value="ECO:0007669"/>
    <property type="project" value="TreeGrafter"/>
</dbReference>
<name>A0A3G5A8Z4_9VIRU</name>
<proteinExistence type="predicted"/>
<dbReference type="InterPro" id="IPR002125">
    <property type="entry name" value="CMP_dCMP_dom"/>
</dbReference>
<evidence type="ECO:0000259" key="1">
    <source>
        <dbReference type="PROSITE" id="PS51747"/>
    </source>
</evidence>
<organism evidence="2">
    <name type="scientific">Hyperionvirus sp</name>
    <dbReference type="NCBI Taxonomy" id="2487770"/>
    <lineage>
        <taxon>Viruses</taxon>
        <taxon>Varidnaviria</taxon>
        <taxon>Bamfordvirae</taxon>
        <taxon>Nucleocytoviricota</taxon>
        <taxon>Megaviricetes</taxon>
        <taxon>Imitervirales</taxon>
        <taxon>Mimiviridae</taxon>
        <taxon>Klosneuvirinae</taxon>
    </lineage>
</organism>
<protein>
    <submittedName>
        <fullName evidence="2">Nucleoside deaminase</fullName>
    </submittedName>
</protein>
<feature type="domain" description="CMP/dCMP-type deaminase" evidence="1">
    <location>
        <begin position="5"/>
        <end position="121"/>
    </location>
</feature>
<evidence type="ECO:0000313" key="2">
    <source>
        <dbReference type="EMBL" id="AYV83705.1"/>
    </source>
</evidence>
<dbReference type="PROSITE" id="PS51747">
    <property type="entry name" value="CYT_DCMP_DEAMINASES_2"/>
    <property type="match status" value="1"/>
</dbReference>
<dbReference type="SUPFAM" id="SSF53927">
    <property type="entry name" value="Cytidine deaminase-like"/>
    <property type="match status" value="1"/>
</dbReference>